<protein>
    <recommendedName>
        <fullName evidence="5">2'-5' oligoadenylate synthase</fullName>
        <ecNumber evidence="5">2.7.7.84</ecNumber>
    </recommendedName>
</protein>
<dbReference type="GO" id="GO:0003677">
    <property type="term" value="F:DNA binding"/>
    <property type="evidence" value="ECO:0007669"/>
    <property type="project" value="Ensembl"/>
</dbReference>
<evidence type="ECO:0000259" key="11">
    <source>
        <dbReference type="PROSITE" id="PS50053"/>
    </source>
</evidence>
<dbReference type="Ensembl" id="ENSCJPT00005020872.1">
    <property type="protein sequence ID" value="ENSCJPP00005014692.1"/>
    <property type="gene ID" value="ENSCJPG00005012237.1"/>
</dbReference>
<proteinExistence type="inferred from homology"/>
<evidence type="ECO:0000256" key="2">
    <source>
        <dbReference type="ARBA" id="ARBA00001946"/>
    </source>
</evidence>
<dbReference type="PROSITE" id="PS50152">
    <property type="entry name" value="25A_SYNTH_3"/>
    <property type="match status" value="1"/>
</dbReference>
<organism evidence="12 13">
    <name type="scientific">Coturnix japonica</name>
    <name type="common">Japanese quail</name>
    <name type="synonym">Coturnix coturnix japonica</name>
    <dbReference type="NCBI Taxonomy" id="93934"/>
    <lineage>
        <taxon>Eukaryota</taxon>
        <taxon>Metazoa</taxon>
        <taxon>Chordata</taxon>
        <taxon>Craniata</taxon>
        <taxon>Vertebrata</taxon>
        <taxon>Euteleostomi</taxon>
        <taxon>Archelosauria</taxon>
        <taxon>Archosauria</taxon>
        <taxon>Dinosauria</taxon>
        <taxon>Saurischia</taxon>
        <taxon>Theropoda</taxon>
        <taxon>Coelurosauria</taxon>
        <taxon>Aves</taxon>
        <taxon>Neognathae</taxon>
        <taxon>Galloanserae</taxon>
        <taxon>Galliformes</taxon>
        <taxon>Phasianidae</taxon>
        <taxon>Perdicinae</taxon>
        <taxon>Coturnix</taxon>
    </lineage>
</organism>
<reference evidence="12" key="3">
    <citation type="submission" date="2025-09" db="UniProtKB">
        <authorList>
            <consortium name="Ensembl"/>
        </authorList>
    </citation>
    <scope>IDENTIFICATION</scope>
</reference>
<dbReference type="PROSITE" id="PS50053">
    <property type="entry name" value="UBIQUITIN_2"/>
    <property type="match status" value="2"/>
</dbReference>
<dbReference type="InterPro" id="IPR006117">
    <property type="entry name" value="2-5OAS_C_CS"/>
</dbReference>
<dbReference type="GO" id="GO:0005829">
    <property type="term" value="C:cytosol"/>
    <property type="evidence" value="ECO:0007669"/>
    <property type="project" value="Ensembl"/>
</dbReference>
<dbReference type="PANTHER" id="PTHR11258:SF7">
    <property type="entry name" value="2'-5'-OLIGOADENYLATE SYNTHASE-LIKE PROTEIN 2"/>
    <property type="match status" value="1"/>
</dbReference>
<dbReference type="InterPro" id="IPR019956">
    <property type="entry name" value="Ubiquitin_dom"/>
</dbReference>
<reference evidence="12" key="2">
    <citation type="submission" date="2025-08" db="UniProtKB">
        <authorList>
            <consortium name="Ensembl"/>
        </authorList>
    </citation>
    <scope>IDENTIFICATION</scope>
</reference>
<dbReference type="GO" id="GO:1900246">
    <property type="term" value="P:positive regulation of RIG-I signaling pathway"/>
    <property type="evidence" value="ECO:0007669"/>
    <property type="project" value="Ensembl"/>
</dbReference>
<dbReference type="InterPro" id="IPR002934">
    <property type="entry name" value="Polymerase_NTP_transf_dom"/>
</dbReference>
<dbReference type="InterPro" id="IPR029071">
    <property type="entry name" value="Ubiquitin-like_domsf"/>
</dbReference>
<keyword evidence="6" id="KW-0963">Cytoplasm</keyword>
<dbReference type="SMART" id="SM00213">
    <property type="entry name" value="UBQ"/>
    <property type="match status" value="2"/>
</dbReference>
<dbReference type="GO" id="GO:0045087">
    <property type="term" value="P:innate immune response"/>
    <property type="evidence" value="ECO:0007669"/>
    <property type="project" value="UniProtKB-KW"/>
</dbReference>
<name>A0A8C2TJT3_COTJA</name>
<sequence length="521" mass="59257">MSGKGLCAQLVMELETVTQNQLEGWVAANLQPSPEFSAAVRQTVKHICDFLKERCFEGIRVLKTVKGGSAGKGTALRNNSDADVVLFVNCFSSYQEQEQERARILAIIENRLYECPPTASTVTISTPRYKDSRDRPRSLSLTLSSIASGESIDVDILPAYDALGQVIQDAPPDSIVYVKLLATGCGPGDFSPSFTELQKNFVKWRPAKVKDLLRLVKFWYKEMLKPQYPDAKLPPKYALELLTIYVWEEGTNRSEDFSMAEGFRTVLELLGRHQDICIYWEKYYFLRDERIGAHLKNQLRQTRPVILDPADPTGILGQDKRWDLVATEAARRCMSLPCIRDARPWNVQPARPVTVQVKKLQGISLSRRVSPSTTIWELKGEIEKEWGIPRYQQRLALQQNPSSYSSVLQDGDSLATHGLFYDTVLLLLHTEPQKMDVLVKDSSNKTNVYTVRPTDTVKQLKQQIYARQHVPVEQQRLTYETRELENHHTLEHYSVQPRSTIYLLLRLRGGAGPLPRCFVSS</sequence>
<dbReference type="KEGG" id="cjo:107319648"/>
<dbReference type="InterPro" id="IPR018952">
    <property type="entry name" value="2-5-oligoAdlate_synth_1_dom2/C"/>
</dbReference>
<keyword evidence="9" id="KW-0694">RNA-binding</keyword>
<dbReference type="Gene3D" id="3.10.20.90">
    <property type="entry name" value="Phosphatidylinositol 3-kinase Catalytic Subunit, Chain A, domain 1"/>
    <property type="match status" value="2"/>
</dbReference>
<dbReference type="Gene3D" id="1.10.1410.20">
    <property type="entry name" value="2'-5'-oligoadenylate synthetase 1, domain 2"/>
    <property type="match status" value="1"/>
</dbReference>
<feature type="domain" description="Ubiquitin-like" evidence="11">
    <location>
        <begin position="435"/>
        <end position="510"/>
    </location>
</feature>
<keyword evidence="7" id="KW-0399">Innate immunity</keyword>
<comment type="subcellular location">
    <subcellularLocation>
        <location evidence="3">Cytoplasm</location>
    </subcellularLocation>
</comment>
<dbReference type="InterPro" id="IPR043519">
    <property type="entry name" value="NT_sf"/>
</dbReference>
<dbReference type="InterPro" id="IPR006116">
    <property type="entry name" value="NT_2-5OAS_ClassI-CCAase"/>
</dbReference>
<keyword evidence="13" id="KW-1185">Reference proteome</keyword>
<keyword evidence="10" id="KW-0051">Antiviral defense</keyword>
<reference evidence="12" key="1">
    <citation type="submission" date="2015-11" db="EMBL/GenBank/DDBJ databases">
        <authorList>
            <consortium name="International Coturnix japonica Genome Analysis Consortium"/>
            <person name="Warren W."/>
            <person name="Burt D.W."/>
            <person name="Antin P.B."/>
            <person name="Lanford R."/>
            <person name="Gros J."/>
            <person name="Wilson R.K."/>
        </authorList>
    </citation>
    <scope>NUCLEOTIDE SEQUENCE [LARGE SCALE GENOMIC DNA]</scope>
</reference>
<dbReference type="Pfam" id="PF01909">
    <property type="entry name" value="NTP_transf_2"/>
    <property type="match status" value="1"/>
</dbReference>
<dbReference type="GO" id="GO:0045071">
    <property type="term" value="P:negative regulation of viral genome replication"/>
    <property type="evidence" value="ECO:0007669"/>
    <property type="project" value="Ensembl"/>
</dbReference>
<dbReference type="PANTHER" id="PTHR11258">
    <property type="entry name" value="2-5 OLIGOADENYLATE SYNTHETASE"/>
    <property type="match status" value="1"/>
</dbReference>
<evidence type="ECO:0000256" key="4">
    <source>
        <dbReference type="ARBA" id="ARBA00009526"/>
    </source>
</evidence>
<dbReference type="Proteomes" id="UP000694412">
    <property type="component" value="Chromosome 12"/>
</dbReference>
<comment type="similarity">
    <text evidence="4">Belongs to the 2-5A synthase family.</text>
</comment>
<dbReference type="GO" id="GO:0005654">
    <property type="term" value="C:nucleoplasm"/>
    <property type="evidence" value="ECO:0007669"/>
    <property type="project" value="Ensembl"/>
</dbReference>
<dbReference type="GO" id="GO:0003725">
    <property type="term" value="F:double-stranded RNA binding"/>
    <property type="evidence" value="ECO:0007669"/>
    <property type="project" value="Ensembl"/>
</dbReference>
<gene>
    <name evidence="12" type="primary">OASL</name>
</gene>
<dbReference type="GO" id="GO:0001730">
    <property type="term" value="F:2'-5'-oligoadenylate synthetase activity"/>
    <property type="evidence" value="ECO:0007669"/>
    <property type="project" value="UniProtKB-EC"/>
</dbReference>
<comment type="cofactor">
    <cofactor evidence="2">
        <name>Mg(2+)</name>
        <dbReference type="ChEBI" id="CHEBI:18420"/>
    </cofactor>
</comment>
<dbReference type="GO" id="GO:0070106">
    <property type="term" value="P:interleukin-27-mediated signaling pathway"/>
    <property type="evidence" value="ECO:0007669"/>
    <property type="project" value="Ensembl"/>
</dbReference>
<dbReference type="GO" id="GO:0046872">
    <property type="term" value="F:metal ion binding"/>
    <property type="evidence" value="ECO:0007669"/>
    <property type="project" value="UniProtKB-KW"/>
</dbReference>
<comment type="catalytic activity">
    <reaction evidence="1">
        <text>3 ATP = 5'-triphosphoadenylyl-(2'-&gt;5')-adenylyl-(2'-&gt;5')-adenosine + 2 diphosphate</text>
        <dbReference type="Rhea" id="RHEA:34407"/>
        <dbReference type="ChEBI" id="CHEBI:30616"/>
        <dbReference type="ChEBI" id="CHEBI:33019"/>
        <dbReference type="ChEBI" id="CHEBI:67143"/>
        <dbReference type="EC" id="2.7.7.84"/>
    </reaction>
</comment>
<dbReference type="FunFam" id="1.10.1410.20:FF:000001">
    <property type="entry name" value="2'-5'-oligoadenylate synthetase 1"/>
    <property type="match status" value="1"/>
</dbReference>
<feature type="domain" description="Ubiquitin-like" evidence="11">
    <location>
        <begin position="353"/>
        <end position="434"/>
    </location>
</feature>
<dbReference type="Pfam" id="PF10421">
    <property type="entry name" value="OAS1_C"/>
    <property type="match status" value="1"/>
</dbReference>
<evidence type="ECO:0000256" key="8">
    <source>
        <dbReference type="ARBA" id="ARBA00022859"/>
    </source>
</evidence>
<dbReference type="Pfam" id="PF00240">
    <property type="entry name" value="ubiquitin"/>
    <property type="match status" value="1"/>
</dbReference>
<dbReference type="SUPFAM" id="SSF81301">
    <property type="entry name" value="Nucleotidyltransferase"/>
    <property type="match status" value="1"/>
</dbReference>
<evidence type="ECO:0000256" key="10">
    <source>
        <dbReference type="ARBA" id="ARBA00023118"/>
    </source>
</evidence>
<accession>A0A8C2TJT3</accession>
<dbReference type="GO" id="GO:0051607">
    <property type="term" value="P:defense response to virus"/>
    <property type="evidence" value="ECO:0007669"/>
    <property type="project" value="UniProtKB-KW"/>
</dbReference>
<dbReference type="PRINTS" id="PR00348">
    <property type="entry name" value="UBIQUITIN"/>
</dbReference>
<evidence type="ECO:0000256" key="1">
    <source>
        <dbReference type="ARBA" id="ARBA00001112"/>
    </source>
</evidence>
<dbReference type="SUPFAM" id="SSF54236">
    <property type="entry name" value="Ubiquitin-like"/>
    <property type="match status" value="2"/>
</dbReference>
<evidence type="ECO:0000256" key="9">
    <source>
        <dbReference type="ARBA" id="ARBA00022884"/>
    </source>
</evidence>
<dbReference type="GeneTree" id="ENSGT00510000046406"/>
<evidence type="ECO:0000256" key="5">
    <source>
        <dbReference type="ARBA" id="ARBA00012577"/>
    </source>
</evidence>
<dbReference type="EC" id="2.7.7.84" evidence="5"/>
<dbReference type="CDD" id="cd05400">
    <property type="entry name" value="NT_2-5OAS_ClassI-CCAase"/>
    <property type="match status" value="1"/>
</dbReference>
<dbReference type="Pfam" id="PF14560">
    <property type="entry name" value="Ubiquitin_2"/>
    <property type="match status" value="1"/>
</dbReference>
<evidence type="ECO:0000256" key="7">
    <source>
        <dbReference type="ARBA" id="ARBA00022588"/>
    </source>
</evidence>
<dbReference type="AlphaFoldDB" id="A0A8C2TJT3"/>
<dbReference type="GO" id="GO:0016020">
    <property type="term" value="C:membrane"/>
    <property type="evidence" value="ECO:0007669"/>
    <property type="project" value="TreeGrafter"/>
</dbReference>
<evidence type="ECO:0000256" key="6">
    <source>
        <dbReference type="ARBA" id="ARBA00022490"/>
    </source>
</evidence>
<dbReference type="Gene3D" id="3.30.460.10">
    <property type="entry name" value="Beta Polymerase, domain 2"/>
    <property type="match status" value="1"/>
</dbReference>
<dbReference type="SUPFAM" id="SSF81631">
    <property type="entry name" value="PAP/OAS1 substrate-binding domain"/>
    <property type="match status" value="1"/>
</dbReference>
<dbReference type="InterPro" id="IPR000626">
    <property type="entry name" value="Ubiquitin-like_dom"/>
</dbReference>
<evidence type="ECO:0000313" key="12">
    <source>
        <dbReference type="Ensembl" id="ENSCJPP00005014692.1"/>
    </source>
</evidence>
<dbReference type="GO" id="GO:0005730">
    <property type="term" value="C:nucleolus"/>
    <property type="evidence" value="ECO:0007669"/>
    <property type="project" value="Ensembl"/>
</dbReference>
<keyword evidence="8" id="KW-0391">Immunity</keyword>
<dbReference type="GO" id="GO:0005524">
    <property type="term" value="F:ATP binding"/>
    <property type="evidence" value="ECO:0007669"/>
    <property type="project" value="UniProtKB-KW"/>
</dbReference>
<dbReference type="OrthoDB" id="1885901at2759"/>
<dbReference type="FunFam" id="3.10.20.90:FF:000205">
    <property type="entry name" value="2'-5'-oligoadenylate synthase-like protein 2"/>
    <property type="match status" value="1"/>
</dbReference>
<dbReference type="PROSITE" id="PS00833">
    <property type="entry name" value="25A_SYNTH_2"/>
    <property type="match status" value="1"/>
</dbReference>
<evidence type="ECO:0000313" key="13">
    <source>
        <dbReference type="Proteomes" id="UP000694412"/>
    </source>
</evidence>
<evidence type="ECO:0000256" key="3">
    <source>
        <dbReference type="ARBA" id="ARBA00004496"/>
    </source>
</evidence>
<dbReference type="CDD" id="cd01811">
    <property type="entry name" value="Ubl1_OASL"/>
    <property type="match status" value="1"/>
</dbReference>
<dbReference type="FunFam" id="3.30.460.10:FF:000007">
    <property type="entry name" value="2'-5'-oligoadenylate synthetase 1"/>
    <property type="match status" value="1"/>
</dbReference>